<proteinExistence type="predicted"/>
<sequence>MRISFVDTLHVRRNEPLLNCPPDWKYYDCGSLFKGCCDVEACQFSAGCPRAHVRNNQATTVAAVAPPVLASSTTKKSAENKPSPTINSPRPSPTKPSRLVITTYFNSTPTRGAGGAWYTDTKPMPSRTAVSLSFSTITTRTSIPITSATASVTGKGDTELSVAVKGGIIGAVAAVVLAVIVAYFMCGKQRRKLRSRESIDSIDTGEVRNTVKEEDEHTPSTSANSFRPEDMFPPFEGQGRYEESRSRFNRVGDSCSNHKTMNIPGSLSSRESVNVKYPPAVMARSATTSPEYISRTNTATPEIQGCPQQAAIAELASPGLPRVVEIHSNRSGAQKYKPYRSNTASLYPVAETSPSYLTGTLKSTKASTR</sequence>
<evidence type="ECO:0000313" key="1">
    <source>
        <dbReference type="EMBL" id="KAL0936607.1"/>
    </source>
</evidence>
<reference evidence="1 2" key="1">
    <citation type="journal article" date="2020" name="Phytopathology">
        <title>Genome Sequence Resources of Colletotrichum truncatum, C. plurivorum, C. musicola, and C. sojae: Four Species Pathogenic to Soybean (Glycine max).</title>
        <authorList>
            <person name="Rogerio F."/>
            <person name="Boufleur T.R."/>
            <person name="Ciampi-Guillardi M."/>
            <person name="Sukno S.A."/>
            <person name="Thon M.R."/>
            <person name="Massola Junior N.S."/>
            <person name="Baroncelli R."/>
        </authorList>
    </citation>
    <scope>NUCLEOTIDE SEQUENCE [LARGE SCALE GENOMIC DNA]</scope>
    <source>
        <strain evidence="1 2">CMES1059</strain>
    </source>
</reference>
<accession>A0ACC3YXR0</accession>
<gene>
    <name evidence="1" type="ORF">CTRU02_208822</name>
</gene>
<name>A0ACC3YXR0_COLTU</name>
<protein>
    <submittedName>
        <fullName evidence="1">Uncharacterized protein</fullName>
    </submittedName>
</protein>
<dbReference type="Proteomes" id="UP000805649">
    <property type="component" value="Unassembled WGS sequence"/>
</dbReference>
<keyword evidence="2" id="KW-1185">Reference proteome</keyword>
<comment type="caution">
    <text evidence="1">The sequence shown here is derived from an EMBL/GenBank/DDBJ whole genome shotgun (WGS) entry which is preliminary data.</text>
</comment>
<organism evidence="1 2">
    <name type="scientific">Colletotrichum truncatum</name>
    <name type="common">Anthracnose fungus</name>
    <name type="synonym">Colletotrichum capsici</name>
    <dbReference type="NCBI Taxonomy" id="5467"/>
    <lineage>
        <taxon>Eukaryota</taxon>
        <taxon>Fungi</taxon>
        <taxon>Dikarya</taxon>
        <taxon>Ascomycota</taxon>
        <taxon>Pezizomycotina</taxon>
        <taxon>Sordariomycetes</taxon>
        <taxon>Hypocreomycetidae</taxon>
        <taxon>Glomerellales</taxon>
        <taxon>Glomerellaceae</taxon>
        <taxon>Colletotrichum</taxon>
        <taxon>Colletotrichum truncatum species complex</taxon>
    </lineage>
</organism>
<evidence type="ECO:0000313" key="2">
    <source>
        <dbReference type="Proteomes" id="UP000805649"/>
    </source>
</evidence>
<dbReference type="EMBL" id="VUJX02000005">
    <property type="protein sequence ID" value="KAL0936607.1"/>
    <property type="molecule type" value="Genomic_DNA"/>
</dbReference>